<dbReference type="SUPFAM" id="SSF52047">
    <property type="entry name" value="RNI-like"/>
    <property type="match status" value="1"/>
</dbReference>
<dbReference type="InterPro" id="IPR032675">
    <property type="entry name" value="LRR_dom_sf"/>
</dbReference>
<feature type="domain" description="At1g61320/AtMIF1 LRR" evidence="1">
    <location>
        <begin position="9"/>
        <end position="258"/>
    </location>
</feature>
<evidence type="ECO:0000313" key="3">
    <source>
        <dbReference type="Proteomes" id="UP000823388"/>
    </source>
</evidence>
<dbReference type="Pfam" id="PF23622">
    <property type="entry name" value="LRR_At1g61320_AtMIF1"/>
    <property type="match status" value="1"/>
</dbReference>
<dbReference type="Proteomes" id="UP000823388">
    <property type="component" value="Chromosome 5N"/>
</dbReference>
<proteinExistence type="predicted"/>
<evidence type="ECO:0000259" key="1">
    <source>
        <dbReference type="Pfam" id="PF23622"/>
    </source>
</evidence>
<dbReference type="PANTHER" id="PTHR34145">
    <property type="entry name" value="OS02G0105600 PROTEIN"/>
    <property type="match status" value="1"/>
</dbReference>
<dbReference type="Gene3D" id="3.80.10.10">
    <property type="entry name" value="Ribonuclease Inhibitor"/>
    <property type="match status" value="1"/>
</dbReference>
<keyword evidence="3" id="KW-1185">Reference proteome</keyword>
<dbReference type="InterPro" id="IPR053772">
    <property type="entry name" value="At1g61320/At1g61330-like"/>
</dbReference>
<organism evidence="2 3">
    <name type="scientific">Panicum virgatum</name>
    <name type="common">Blackwell switchgrass</name>
    <dbReference type="NCBI Taxonomy" id="38727"/>
    <lineage>
        <taxon>Eukaryota</taxon>
        <taxon>Viridiplantae</taxon>
        <taxon>Streptophyta</taxon>
        <taxon>Embryophyta</taxon>
        <taxon>Tracheophyta</taxon>
        <taxon>Spermatophyta</taxon>
        <taxon>Magnoliopsida</taxon>
        <taxon>Liliopsida</taxon>
        <taxon>Poales</taxon>
        <taxon>Poaceae</taxon>
        <taxon>PACMAD clade</taxon>
        <taxon>Panicoideae</taxon>
        <taxon>Panicodae</taxon>
        <taxon>Paniceae</taxon>
        <taxon>Panicinae</taxon>
        <taxon>Panicum</taxon>
        <taxon>Panicum sect. Hiantes</taxon>
    </lineage>
</organism>
<sequence length="300" mass="33974">MALEDRVAHTVRADTINCWLDAAATLGIDELTLDLPLGDGKPQYRFPCELFIEEKGCSIQSLCLSSCSFSHLNSVDFSWVRITAEESWLFLSNSPALERLHLEYCHEIACLRIPSTLQQLNSLRVRHCKMLQSVETGAPNLSIFHYQGPIIQFSLGDALQLKDVNMLIYPCFNLSGYVPKELPKLGPNLETLSLVSADETGYMYPLEIALREKFIHLKHLELAIVGPCPLISFLFQFHFLFTFLNTSGALETLTLHISLVPTGFCPIQDLVEQIYCIINNVASLRNYYPQKDQINLYKIE</sequence>
<protein>
    <recommendedName>
        <fullName evidence="1">At1g61320/AtMIF1 LRR domain-containing protein</fullName>
    </recommendedName>
</protein>
<dbReference type="InterPro" id="IPR055357">
    <property type="entry name" value="LRR_At1g61320_AtMIF1"/>
</dbReference>
<name>A0A8T0RYM3_PANVG</name>
<dbReference type="EMBL" id="CM029046">
    <property type="protein sequence ID" value="KAG2589623.1"/>
    <property type="molecule type" value="Genomic_DNA"/>
</dbReference>
<comment type="caution">
    <text evidence="2">The sequence shown here is derived from an EMBL/GenBank/DDBJ whole genome shotgun (WGS) entry which is preliminary data.</text>
</comment>
<dbReference type="AlphaFoldDB" id="A0A8T0RYM3"/>
<dbReference type="PANTHER" id="PTHR34145:SF28">
    <property type="entry name" value="F-BOX DOMAIN-CONTAINING PROTEIN"/>
    <property type="match status" value="1"/>
</dbReference>
<gene>
    <name evidence="2" type="ORF">PVAP13_5NG376700</name>
</gene>
<accession>A0A8T0RYM3</accession>
<evidence type="ECO:0000313" key="2">
    <source>
        <dbReference type="EMBL" id="KAG2589623.1"/>
    </source>
</evidence>
<reference evidence="2" key="1">
    <citation type="submission" date="2020-05" db="EMBL/GenBank/DDBJ databases">
        <title>WGS assembly of Panicum virgatum.</title>
        <authorList>
            <person name="Lovell J.T."/>
            <person name="Jenkins J."/>
            <person name="Shu S."/>
            <person name="Juenger T.E."/>
            <person name="Schmutz J."/>
        </authorList>
    </citation>
    <scope>NUCLEOTIDE SEQUENCE</scope>
    <source>
        <strain evidence="2">AP13</strain>
    </source>
</reference>